<dbReference type="InterPro" id="IPR050238">
    <property type="entry name" value="DNA_Rep/Repair_Clamp_Loader"/>
</dbReference>
<organism evidence="1 2">
    <name type="scientific">Lacipirellula limnantheis</name>
    <dbReference type="NCBI Taxonomy" id="2528024"/>
    <lineage>
        <taxon>Bacteria</taxon>
        <taxon>Pseudomonadati</taxon>
        <taxon>Planctomycetota</taxon>
        <taxon>Planctomycetia</taxon>
        <taxon>Pirellulales</taxon>
        <taxon>Lacipirellulaceae</taxon>
        <taxon>Lacipirellula</taxon>
    </lineage>
</organism>
<reference evidence="1 2" key="1">
    <citation type="submission" date="2019-02" db="EMBL/GenBank/DDBJ databases">
        <title>Deep-cultivation of Planctomycetes and their phenomic and genomic characterization uncovers novel biology.</title>
        <authorList>
            <person name="Wiegand S."/>
            <person name="Jogler M."/>
            <person name="Boedeker C."/>
            <person name="Pinto D."/>
            <person name="Vollmers J."/>
            <person name="Rivas-Marin E."/>
            <person name="Kohn T."/>
            <person name="Peeters S.H."/>
            <person name="Heuer A."/>
            <person name="Rast P."/>
            <person name="Oberbeckmann S."/>
            <person name="Bunk B."/>
            <person name="Jeske O."/>
            <person name="Meyerdierks A."/>
            <person name="Storesund J.E."/>
            <person name="Kallscheuer N."/>
            <person name="Luecker S."/>
            <person name="Lage O.M."/>
            <person name="Pohl T."/>
            <person name="Merkel B.J."/>
            <person name="Hornburger P."/>
            <person name="Mueller R.-W."/>
            <person name="Bruemmer F."/>
            <person name="Labrenz M."/>
            <person name="Spormann A.M."/>
            <person name="Op den Camp H."/>
            <person name="Overmann J."/>
            <person name="Amann R."/>
            <person name="Jetten M.S.M."/>
            <person name="Mascher T."/>
            <person name="Medema M.H."/>
            <person name="Devos D.P."/>
            <person name="Kaster A.-K."/>
            <person name="Ovreas L."/>
            <person name="Rohde M."/>
            <person name="Galperin M.Y."/>
            <person name="Jogler C."/>
        </authorList>
    </citation>
    <scope>NUCLEOTIDE SEQUENCE [LARGE SCALE GENOMIC DNA]</scope>
    <source>
        <strain evidence="1 2">I41</strain>
    </source>
</reference>
<dbReference type="PANTHER" id="PTHR11669:SF8">
    <property type="entry name" value="DNA POLYMERASE III SUBUNIT DELTA"/>
    <property type="match status" value="1"/>
</dbReference>
<dbReference type="GO" id="GO:0003887">
    <property type="term" value="F:DNA-directed DNA polymerase activity"/>
    <property type="evidence" value="ECO:0007669"/>
    <property type="project" value="UniProtKB-EC"/>
</dbReference>
<dbReference type="GO" id="GO:0006261">
    <property type="term" value="P:DNA-templated DNA replication"/>
    <property type="evidence" value="ECO:0007669"/>
    <property type="project" value="TreeGrafter"/>
</dbReference>
<dbReference type="Gene3D" id="3.40.50.300">
    <property type="entry name" value="P-loop containing nucleotide triphosphate hydrolases"/>
    <property type="match status" value="1"/>
</dbReference>
<proteinExistence type="predicted"/>
<dbReference type="Pfam" id="PF13177">
    <property type="entry name" value="DNA_pol3_delta2"/>
    <property type="match status" value="1"/>
</dbReference>
<dbReference type="EMBL" id="CP036339">
    <property type="protein sequence ID" value="QDT71801.1"/>
    <property type="molecule type" value="Genomic_DNA"/>
</dbReference>
<protein>
    <submittedName>
        <fullName evidence="1">DNA polymerase III subunit tau</fullName>
        <ecNumber evidence="1">2.7.7.7</ecNumber>
    </submittedName>
</protein>
<accession>A0A517TTW4</accession>
<dbReference type="InterPro" id="IPR027417">
    <property type="entry name" value="P-loop_NTPase"/>
</dbReference>
<dbReference type="PANTHER" id="PTHR11669">
    <property type="entry name" value="REPLICATION FACTOR C / DNA POLYMERASE III GAMMA-TAU SUBUNIT"/>
    <property type="match status" value="1"/>
</dbReference>
<dbReference type="EC" id="2.7.7.7" evidence="1"/>
<keyword evidence="1" id="KW-0548">Nucleotidyltransferase</keyword>
<dbReference type="AlphaFoldDB" id="A0A517TTW4"/>
<evidence type="ECO:0000313" key="1">
    <source>
        <dbReference type="EMBL" id="QDT71801.1"/>
    </source>
</evidence>
<keyword evidence="2" id="KW-1185">Reference proteome</keyword>
<keyword evidence="1" id="KW-0808">Transferase</keyword>
<dbReference type="SUPFAM" id="SSF52540">
    <property type="entry name" value="P-loop containing nucleoside triphosphate hydrolases"/>
    <property type="match status" value="1"/>
</dbReference>
<sequence length="340" mass="37508">MWQTIKGHDAIVEQFRQTLAAGRLATTYLFVGPEGIGKRTFAWRLAKALLCTVHDAAILNPCGRCESCVLADAGTHPDLLLVERQAGTKFLKVEQFIGPQERRNQEGLCHDISLRPMLGRRRVAIIDDADWFTPESANCLLKTLEEPPPGAVIILVGTSRSRQLPTILSRAQVVRFKPLPDDAVRDLILAGGLVQDPAAAEQLASRSQGSLALARQLVDEGLWQMRDRFVAQWQSGELDAPRLAREVDEFINAAGKEADARRQRFRQLLHLVAARLGESLRQLAAEGRLADATLAAIDRCLEAEEQLDRNANQSTLLESWIDDLASYQSPANVAGPRSGR</sequence>
<dbReference type="RefSeq" id="WP_168206690.1">
    <property type="nucleotide sequence ID" value="NZ_CP036339.1"/>
</dbReference>
<evidence type="ECO:0000313" key="2">
    <source>
        <dbReference type="Proteomes" id="UP000317909"/>
    </source>
</evidence>
<gene>
    <name evidence="1" type="primary">dnaX_1</name>
    <name evidence="1" type="ORF">I41_09620</name>
</gene>
<dbReference type="KEGG" id="llh:I41_09620"/>
<dbReference type="Proteomes" id="UP000317909">
    <property type="component" value="Chromosome"/>
</dbReference>
<name>A0A517TTW4_9BACT</name>